<dbReference type="InterPro" id="IPR050147">
    <property type="entry name" value="Ser/Thr_Dehydratase"/>
</dbReference>
<dbReference type="NCBIfam" id="NF006674">
    <property type="entry name" value="PRK09224.1"/>
    <property type="match status" value="1"/>
</dbReference>
<keyword evidence="6 13" id="KW-0028">Amino-acid biosynthesis</keyword>
<dbReference type="AlphaFoldDB" id="A0A6N7EZN6"/>
<organism evidence="15 16">
    <name type="scientific">Ostreibacterium oceani</name>
    <dbReference type="NCBI Taxonomy" id="2654998"/>
    <lineage>
        <taxon>Bacteria</taxon>
        <taxon>Pseudomonadati</taxon>
        <taxon>Pseudomonadota</taxon>
        <taxon>Gammaproteobacteria</taxon>
        <taxon>Cardiobacteriales</taxon>
        <taxon>Ostreibacteriaceae</taxon>
        <taxon>Ostreibacterium</taxon>
    </lineage>
</organism>
<dbReference type="GO" id="GO:0003941">
    <property type="term" value="F:L-serine ammonia-lyase activity"/>
    <property type="evidence" value="ECO:0007669"/>
    <property type="project" value="TreeGrafter"/>
</dbReference>
<dbReference type="Proteomes" id="UP000471298">
    <property type="component" value="Unassembled WGS sequence"/>
</dbReference>
<sequence length="507" mass="55024">MKDLLNNILTAPVYDVAKKTPLELLPQLSAKLNHQVYAKREDLQPVFSFKCRGAYNKLAKLVDAVPDLAGVITASAGNHAQGLALAASKLGIRATIVMPNITPAIKINAVKRFGQSWVTVVIHGDNFDEAAEHAKQLQHEQSLVFVHPFDDMDVIAGQGTVGKEIVEQLRHIDAVFIPIGGGGLAAGVGAYIKTVKPSIKIIGVEHVESASMQAAISQQALVTLPHVGVFADGIAVKRVGENNFAIARQVIDEMVTVTTDQICAAINDIFDETRTIVEPSGAASVAGLKKWCQAQPVRGQASNPLNLVTIVSGANMNFDRLRHVTERTAIGAQTECLLGVTIPERPGAFRQLCEIINGRAITEFNYRYAATDSASIFIGIAIGQGSAEIAEIIAMLGEAGYEVSDFSDNDIAKLHMRYMIGGKCADKSELLYRFEFPERPGALLNFLQHIGGHNITLFHYRNHGSDYGRVLIGIESPDEVSRLNAMLDKIGYYYVDETDNPAYTMFL</sequence>
<dbReference type="NCBIfam" id="TIGR01124">
    <property type="entry name" value="ilvA_2Cterm"/>
    <property type="match status" value="1"/>
</dbReference>
<dbReference type="Gene3D" id="3.40.1020.10">
    <property type="entry name" value="Biosynthetic Threonine Deaminase, Domain 3"/>
    <property type="match status" value="1"/>
</dbReference>
<comment type="catalytic activity">
    <reaction evidence="1 13">
        <text>L-threonine = 2-oxobutanoate + NH4(+)</text>
        <dbReference type="Rhea" id="RHEA:22108"/>
        <dbReference type="ChEBI" id="CHEBI:16763"/>
        <dbReference type="ChEBI" id="CHEBI:28938"/>
        <dbReference type="ChEBI" id="CHEBI:57926"/>
        <dbReference type="EC" id="4.3.1.19"/>
    </reaction>
</comment>
<keyword evidence="7 13" id="KW-0412">Isoleucine biosynthesis</keyword>
<comment type="caution">
    <text evidence="15">The sequence shown here is derived from an EMBL/GenBank/DDBJ whole genome shotgun (WGS) entry which is preliminary data.</text>
</comment>
<dbReference type="Pfam" id="PF00291">
    <property type="entry name" value="PALP"/>
    <property type="match status" value="1"/>
</dbReference>
<comment type="similarity">
    <text evidence="4 13">Belongs to the serine/threonine dehydratase family.</text>
</comment>
<evidence type="ECO:0000256" key="5">
    <source>
        <dbReference type="ARBA" id="ARBA00011881"/>
    </source>
</evidence>
<comment type="cofactor">
    <cofactor evidence="2 13">
        <name>pyridoxal 5'-phosphate</name>
        <dbReference type="ChEBI" id="CHEBI:597326"/>
    </cofactor>
</comment>
<evidence type="ECO:0000313" key="16">
    <source>
        <dbReference type="Proteomes" id="UP000471298"/>
    </source>
</evidence>
<keyword evidence="10 13" id="KW-0456">Lyase</keyword>
<dbReference type="Gene3D" id="3.40.50.1100">
    <property type="match status" value="2"/>
</dbReference>
<dbReference type="InterPro" id="IPR001926">
    <property type="entry name" value="TrpB-like_PALP"/>
</dbReference>
<reference evidence="15 16" key="1">
    <citation type="submission" date="2019-10" db="EMBL/GenBank/DDBJ databases">
        <title>Cardiobacteriales fam. a chemoheterotrophic member of the order Cardiobacteriales, and proposal of Cardiobacteriales fam. nov.</title>
        <authorList>
            <person name="Wang C."/>
        </authorList>
    </citation>
    <scope>NUCLEOTIDE SEQUENCE [LARGE SCALE GENOMIC DNA]</scope>
    <source>
        <strain evidence="15 16">ML27</strain>
    </source>
</reference>
<evidence type="ECO:0000256" key="4">
    <source>
        <dbReference type="ARBA" id="ARBA00010869"/>
    </source>
</evidence>
<evidence type="ECO:0000256" key="10">
    <source>
        <dbReference type="ARBA" id="ARBA00023239"/>
    </source>
</evidence>
<evidence type="ECO:0000256" key="6">
    <source>
        <dbReference type="ARBA" id="ARBA00022605"/>
    </source>
</evidence>
<evidence type="ECO:0000256" key="8">
    <source>
        <dbReference type="ARBA" id="ARBA00022737"/>
    </source>
</evidence>
<dbReference type="Pfam" id="PF00585">
    <property type="entry name" value="Thr_dehydrat_C"/>
    <property type="match status" value="2"/>
</dbReference>
<dbReference type="CDD" id="cd04906">
    <property type="entry name" value="ACT_ThrD-I_1"/>
    <property type="match status" value="1"/>
</dbReference>
<comment type="function">
    <text evidence="12 13">Catalyzes the anaerobic formation of alpha-ketobutyrate and ammonia from threonine in a two-step reaction. The first step involved a dehydration of threonine and a production of enamine intermediates (aminocrotonate), which tautomerizes to its imine form (iminobutyrate). Both intermediates are unstable and short-lived. The second step is the nonenzymatic hydrolysis of the enamine/imine intermediates to form 2-ketobutyrate and free ammonia. In the low water environment of the cell, the second step is accelerated by RidA.</text>
</comment>
<dbReference type="InParanoid" id="A0A6N7EZN6"/>
<evidence type="ECO:0000256" key="12">
    <source>
        <dbReference type="ARBA" id="ARBA00025527"/>
    </source>
</evidence>
<comment type="subunit">
    <text evidence="5 13">Homotetramer.</text>
</comment>
<gene>
    <name evidence="13 15" type="primary">ilvA</name>
    <name evidence="15" type="ORF">GCU85_08835</name>
</gene>
<keyword evidence="16" id="KW-1185">Reference proteome</keyword>
<keyword evidence="9 13" id="KW-0663">Pyridoxal phosphate</keyword>
<dbReference type="PANTHER" id="PTHR48078:SF11">
    <property type="entry name" value="THREONINE DEHYDRATASE, MITOCHONDRIAL"/>
    <property type="match status" value="1"/>
</dbReference>
<protein>
    <recommendedName>
        <fullName evidence="13">L-threonine dehydratase</fullName>
        <ecNumber evidence="13">4.3.1.19</ecNumber>
    </recommendedName>
    <alternativeName>
        <fullName evidence="13">Threonine deaminase</fullName>
    </alternativeName>
</protein>
<dbReference type="FunCoup" id="A0A6N7EZN6">
    <property type="interactions" value="343"/>
</dbReference>
<evidence type="ECO:0000256" key="9">
    <source>
        <dbReference type="ARBA" id="ARBA00022898"/>
    </source>
</evidence>
<keyword evidence="11 13" id="KW-0100">Branched-chain amino acid biosynthesis</keyword>
<dbReference type="CDD" id="cd01562">
    <property type="entry name" value="Thr-dehyd"/>
    <property type="match status" value="1"/>
</dbReference>
<evidence type="ECO:0000259" key="14">
    <source>
        <dbReference type="PROSITE" id="PS51672"/>
    </source>
</evidence>
<proteinExistence type="inferred from homology"/>
<dbReference type="GO" id="GO:0004794">
    <property type="term" value="F:threonine deaminase activity"/>
    <property type="evidence" value="ECO:0007669"/>
    <property type="project" value="UniProtKB-UniRule"/>
</dbReference>
<dbReference type="EMBL" id="WHNW01000012">
    <property type="protein sequence ID" value="MPV86829.1"/>
    <property type="molecule type" value="Genomic_DNA"/>
</dbReference>
<dbReference type="InterPro" id="IPR038110">
    <property type="entry name" value="TD_ACT-like_sf"/>
</dbReference>
<dbReference type="GO" id="GO:0006565">
    <property type="term" value="P:L-serine catabolic process"/>
    <property type="evidence" value="ECO:0007669"/>
    <property type="project" value="TreeGrafter"/>
</dbReference>
<dbReference type="UniPathway" id="UPA00047">
    <property type="reaction ID" value="UER00054"/>
</dbReference>
<evidence type="ECO:0000256" key="2">
    <source>
        <dbReference type="ARBA" id="ARBA00001933"/>
    </source>
</evidence>
<dbReference type="InterPro" id="IPR036052">
    <property type="entry name" value="TrpB-like_PALP_sf"/>
</dbReference>
<evidence type="ECO:0000256" key="7">
    <source>
        <dbReference type="ARBA" id="ARBA00022624"/>
    </source>
</evidence>
<dbReference type="SUPFAM" id="SSF55021">
    <property type="entry name" value="ACT-like"/>
    <property type="match status" value="1"/>
</dbReference>
<comment type="pathway">
    <text evidence="3 13">Amino-acid biosynthesis; L-isoleucine biosynthesis; 2-oxobutanoate from L-threonine: step 1/1.</text>
</comment>
<dbReference type="InterPro" id="IPR005787">
    <property type="entry name" value="Thr_deHydtase_biosynth"/>
</dbReference>
<dbReference type="PROSITE" id="PS51672">
    <property type="entry name" value="ACT_LIKE"/>
    <property type="match status" value="2"/>
</dbReference>
<keyword evidence="8" id="KW-0677">Repeat</keyword>
<dbReference type="GO" id="GO:0009097">
    <property type="term" value="P:isoleucine biosynthetic process"/>
    <property type="evidence" value="ECO:0007669"/>
    <property type="project" value="UniProtKB-UniRule"/>
</dbReference>
<dbReference type="FunFam" id="3.40.50.1100:FF:000008">
    <property type="entry name" value="L-threonine dehydratase"/>
    <property type="match status" value="1"/>
</dbReference>
<evidence type="ECO:0000256" key="13">
    <source>
        <dbReference type="RuleBase" id="RU362012"/>
    </source>
</evidence>
<evidence type="ECO:0000256" key="1">
    <source>
        <dbReference type="ARBA" id="ARBA00001274"/>
    </source>
</evidence>
<dbReference type="EC" id="4.3.1.19" evidence="13"/>
<accession>A0A6N7EZN6</accession>
<dbReference type="RefSeq" id="WP_152810852.1">
    <property type="nucleotide sequence ID" value="NZ_WHNW01000012.1"/>
</dbReference>
<name>A0A6N7EZN6_9GAMM</name>
<feature type="domain" description="ACT-like" evidence="14">
    <location>
        <begin position="430"/>
        <end position="499"/>
    </location>
</feature>
<dbReference type="SUPFAM" id="SSF53686">
    <property type="entry name" value="Tryptophan synthase beta subunit-like PLP-dependent enzymes"/>
    <property type="match status" value="1"/>
</dbReference>
<dbReference type="FunFam" id="3.40.1020.10:FF:000001">
    <property type="entry name" value="L-threonine dehydratase"/>
    <property type="match status" value="1"/>
</dbReference>
<dbReference type="InterPro" id="IPR001721">
    <property type="entry name" value="TD_ACT-like"/>
</dbReference>
<evidence type="ECO:0000256" key="3">
    <source>
        <dbReference type="ARBA" id="ARBA00004810"/>
    </source>
</evidence>
<evidence type="ECO:0000256" key="11">
    <source>
        <dbReference type="ARBA" id="ARBA00023304"/>
    </source>
</evidence>
<dbReference type="PANTHER" id="PTHR48078">
    <property type="entry name" value="THREONINE DEHYDRATASE, MITOCHONDRIAL-RELATED"/>
    <property type="match status" value="1"/>
</dbReference>
<dbReference type="InterPro" id="IPR045865">
    <property type="entry name" value="ACT-like_dom_sf"/>
</dbReference>
<evidence type="ECO:0000313" key="15">
    <source>
        <dbReference type="EMBL" id="MPV86829.1"/>
    </source>
</evidence>
<feature type="domain" description="ACT-like" evidence="14">
    <location>
        <begin position="336"/>
        <end position="408"/>
    </location>
</feature>
<dbReference type="CDD" id="cd04907">
    <property type="entry name" value="ACT_ThrD-I_2"/>
    <property type="match status" value="1"/>
</dbReference>
<dbReference type="GO" id="GO:0006567">
    <property type="term" value="P:L-threonine catabolic process"/>
    <property type="evidence" value="ECO:0007669"/>
    <property type="project" value="TreeGrafter"/>
</dbReference>